<evidence type="ECO:0000313" key="3">
    <source>
        <dbReference type="EMBL" id="MDX8149887.1"/>
    </source>
</evidence>
<dbReference type="Proteomes" id="UP001285352">
    <property type="component" value="Unassembled WGS sequence"/>
</dbReference>
<feature type="domain" description="Transposase IS116/IS110/IS902 C-terminal" evidence="2">
    <location>
        <begin position="275"/>
        <end position="356"/>
    </location>
</feature>
<keyword evidence="4" id="KW-1185">Reference proteome</keyword>
<dbReference type="InterPro" id="IPR047650">
    <property type="entry name" value="Transpos_IS110"/>
</dbReference>
<feature type="domain" description="Transposase IS110-like N-terminal" evidence="1">
    <location>
        <begin position="4"/>
        <end position="161"/>
    </location>
</feature>
<sequence length="405" mass="44529">MLFVGDDWAEGHHDIEIMDAQGKKLCGTRLPEGVEGVRQLHALIADHIDGEADHVSIGIETDRGPWVTALVAAGYRVFAVNPRQTARFRERFALSGAKSDAADAHALADMVRTDSHQLRPVAGDSDLSEAIKLLARTHQTLIWDRQRQVARLRAQLRDFFPAALAAFGEDLATGEALDLLKRAPDPDTAAKLSRSDIMAALKRAGRKRLVDKRAERILAGLSSEQLRLPSLLQRAYATTVHSLVGVIAALVKQISTIEAELVKRLDRHPDAQIYLSQPGMGEIVSGRVLGEFGDDRTRYTGAKARKNYAGTSPVTIESGRRSTVNARRVRNTRLIDALMRQAMCALRSSPGARAYYDRQRARGVSHNAALRHVANRLVGILHGCLATRTTYDEATAWAHRVELAI</sequence>
<reference evidence="3 4" key="1">
    <citation type="submission" date="2023-11" db="EMBL/GenBank/DDBJ databases">
        <title>Lentzea sokolovensis, sp. nov., Lentzea kristufkii, sp. nov., and Lentzea miocenensis, sp. nov., rare actinobacteria from Sokolov Coal Basin, Miocene lacustrine sediment, Czech Republic.</title>
        <authorList>
            <person name="Lara A."/>
            <person name="Kotroba L."/>
            <person name="Nouioui I."/>
            <person name="Neumann-Schaal M."/>
            <person name="Mast Y."/>
            <person name="Chronakova A."/>
        </authorList>
    </citation>
    <scope>NUCLEOTIDE SEQUENCE [LARGE SCALE GENOMIC DNA]</scope>
    <source>
        <strain evidence="3 4">BCCO 10_0061</strain>
    </source>
</reference>
<evidence type="ECO:0000259" key="1">
    <source>
        <dbReference type="Pfam" id="PF01548"/>
    </source>
</evidence>
<dbReference type="NCBIfam" id="NF033542">
    <property type="entry name" value="transpos_IS110"/>
    <property type="match status" value="1"/>
</dbReference>
<dbReference type="PANTHER" id="PTHR33055">
    <property type="entry name" value="TRANSPOSASE FOR INSERTION SEQUENCE ELEMENT IS1111A"/>
    <property type="match status" value="1"/>
</dbReference>
<comment type="caution">
    <text evidence="3">The sequence shown here is derived from an EMBL/GenBank/DDBJ whole genome shotgun (WGS) entry which is preliminary data.</text>
</comment>
<proteinExistence type="predicted"/>
<evidence type="ECO:0000313" key="4">
    <source>
        <dbReference type="Proteomes" id="UP001285352"/>
    </source>
</evidence>
<gene>
    <name evidence="3" type="ORF">SK854_47765</name>
</gene>
<dbReference type="PANTHER" id="PTHR33055:SF3">
    <property type="entry name" value="PUTATIVE TRANSPOSASE FOR IS117-RELATED"/>
    <property type="match status" value="1"/>
</dbReference>
<organism evidence="3 4">
    <name type="scientific">Lentzea sokolovensis</name>
    <dbReference type="NCBI Taxonomy" id="3095429"/>
    <lineage>
        <taxon>Bacteria</taxon>
        <taxon>Bacillati</taxon>
        <taxon>Actinomycetota</taxon>
        <taxon>Actinomycetes</taxon>
        <taxon>Pseudonocardiales</taxon>
        <taxon>Pseudonocardiaceae</taxon>
        <taxon>Lentzea</taxon>
    </lineage>
</organism>
<accession>A0ABU4VDR7</accession>
<protein>
    <submittedName>
        <fullName evidence="3">IS110 family transposase</fullName>
    </submittedName>
</protein>
<dbReference type="EMBL" id="JAXAVU010000019">
    <property type="protein sequence ID" value="MDX8149887.1"/>
    <property type="molecule type" value="Genomic_DNA"/>
</dbReference>
<dbReference type="RefSeq" id="WP_319981848.1">
    <property type="nucleotide sequence ID" value="NZ_JAXAVU010000019.1"/>
</dbReference>
<dbReference type="InterPro" id="IPR002525">
    <property type="entry name" value="Transp_IS110-like_N"/>
</dbReference>
<dbReference type="Pfam" id="PF02371">
    <property type="entry name" value="Transposase_20"/>
    <property type="match status" value="1"/>
</dbReference>
<dbReference type="InterPro" id="IPR003346">
    <property type="entry name" value="Transposase_20"/>
</dbReference>
<name>A0ABU4VDR7_9PSEU</name>
<dbReference type="Pfam" id="PF01548">
    <property type="entry name" value="DEDD_Tnp_IS110"/>
    <property type="match status" value="1"/>
</dbReference>
<evidence type="ECO:0000259" key="2">
    <source>
        <dbReference type="Pfam" id="PF02371"/>
    </source>
</evidence>